<evidence type="ECO:0000313" key="7">
    <source>
        <dbReference type="Proteomes" id="UP000557717"/>
    </source>
</evidence>
<keyword evidence="2" id="KW-0964">Secreted</keyword>
<dbReference type="RefSeq" id="WP_184015529.1">
    <property type="nucleotide sequence ID" value="NZ_JACHFD010000002.1"/>
</dbReference>
<dbReference type="Proteomes" id="UP000557717">
    <property type="component" value="Unassembled WGS sequence"/>
</dbReference>
<keyword evidence="7" id="KW-1185">Reference proteome</keyword>
<dbReference type="AlphaFoldDB" id="A0A840UX20"/>
<comment type="subcellular location">
    <subcellularLocation>
        <location evidence="1">Secreted</location>
    </subcellularLocation>
</comment>
<proteinExistence type="predicted"/>
<evidence type="ECO:0000256" key="5">
    <source>
        <dbReference type="SAM" id="SignalP"/>
    </source>
</evidence>
<dbReference type="InterPro" id="IPR013320">
    <property type="entry name" value="ConA-like_dom_sf"/>
</dbReference>
<dbReference type="InterPro" id="IPR018247">
    <property type="entry name" value="EF_Hand_1_Ca_BS"/>
</dbReference>
<evidence type="ECO:0008006" key="8">
    <source>
        <dbReference type="Google" id="ProtNLM"/>
    </source>
</evidence>
<organism evidence="6 7">
    <name type="scientific">Haloferula luteola</name>
    <dbReference type="NCBI Taxonomy" id="595692"/>
    <lineage>
        <taxon>Bacteria</taxon>
        <taxon>Pseudomonadati</taxon>
        <taxon>Verrucomicrobiota</taxon>
        <taxon>Verrucomicrobiia</taxon>
        <taxon>Verrucomicrobiales</taxon>
        <taxon>Verrucomicrobiaceae</taxon>
        <taxon>Haloferula</taxon>
    </lineage>
</organism>
<reference evidence="6 7" key="1">
    <citation type="submission" date="2020-08" db="EMBL/GenBank/DDBJ databases">
        <title>Genomic Encyclopedia of Type Strains, Phase IV (KMG-IV): sequencing the most valuable type-strain genomes for metagenomic binning, comparative biology and taxonomic classification.</title>
        <authorList>
            <person name="Goeker M."/>
        </authorList>
    </citation>
    <scope>NUCLEOTIDE SEQUENCE [LARGE SCALE GENOMIC DNA]</scope>
    <source>
        <strain evidence="6 7">YC6886</strain>
    </source>
</reference>
<dbReference type="InterPro" id="IPR059100">
    <property type="entry name" value="TSP3_bac"/>
</dbReference>
<gene>
    <name evidence="6" type="ORF">HNR46_000546</name>
</gene>
<keyword evidence="3 5" id="KW-0732">Signal</keyword>
<evidence type="ECO:0000256" key="3">
    <source>
        <dbReference type="ARBA" id="ARBA00022729"/>
    </source>
</evidence>
<dbReference type="SUPFAM" id="SSF49899">
    <property type="entry name" value="Concanavalin A-like lectins/glucanases"/>
    <property type="match status" value="1"/>
</dbReference>
<evidence type="ECO:0000256" key="2">
    <source>
        <dbReference type="ARBA" id="ARBA00022525"/>
    </source>
</evidence>
<evidence type="ECO:0000313" key="6">
    <source>
        <dbReference type="EMBL" id="MBB5350322.1"/>
    </source>
</evidence>
<feature type="signal peptide" evidence="5">
    <location>
        <begin position="1"/>
        <end position="40"/>
    </location>
</feature>
<feature type="chain" id="PRO_5032365732" description="LamG-like jellyroll fold domain-containing protein" evidence="5">
    <location>
        <begin position="41"/>
        <end position="887"/>
    </location>
</feature>
<dbReference type="Pfam" id="PF18884">
    <property type="entry name" value="TSP3_bac"/>
    <property type="match status" value="5"/>
</dbReference>
<dbReference type="PROSITE" id="PS00018">
    <property type="entry name" value="EF_HAND_1"/>
    <property type="match status" value="1"/>
</dbReference>
<protein>
    <recommendedName>
        <fullName evidence="8">LamG-like jellyroll fold domain-containing protein</fullName>
    </recommendedName>
</protein>
<sequence>MNRSQRYERRAAAQSAVGKSSRFQILVAGLPLACASLVMADQVTMETADVIGTSSFNTAGNWSSVLAPEAGNDYIVYALYLRTPPDAESHTFAGDSLTLYSGGGLLYKGTGTTGVLTIDPLILDGGLVDHASSNADEMVIDGTMEVSFNSTIDSRQGPITFLSDISGSSQLTLNSSGGNGYPVTFGGGVALTSDLVTNTSFVLNATGKMSFTPESGGYVNMITGTGSVTINGVFDIDLDLATSSPGDSWSLVDSSLGMTFGESFSVQDFTEVNGFWTSPSGVYQFDERTGILSVVTDDSDGDGLPDSWETEHFGNLSALPDGDADGDLASNLLEYQSGTDPLDAASFPDTDTDGLNDGWEIAYFGNLDATPEGDADADYNSNLTEYLAGTSPVDFLDFPDEDGDGMNDGWELLYFDTIEDCDPSVDSDGDLYTNFDEAIYETDPTDPFSSPDSENFDVGDGLPDGWEVYWFGAEGESLETIIAKYTGEDDPDGDGFSNLSEYGAGTDPTDPNDAPLGLTYWRFEEATTGSVPGGEATGTYTMAVLDSVNENNSLRTWNEQTAPAYTTDVPASVIPATGEANTASLYFDAGTDGTWGDIVWTDTQAPLRWKTFEAWTIEASFKLDPTLNGTANQAVMSKDGNPEGGTGQPPFHLKYLGATQKFEVGLIDGSGTVRYLVSNRTINAGEWYSVATTADATTLSLWIKGEGEAAYTLDSSMSIDGAFYNDFTGLNDAWAVGRARWNGSETDWFKGWIDEVRINEFVLPESKFLFHEDSEASPYDLWAAANIPDSSMRGESDDADGDGTVNHVEYLLGLDPVDSSSRFMASVDVTGTISWPAASGLQFSISRSVDLSTWVEVATSSPDTSSGSWSDPSPPEGRAFYRVELVE</sequence>
<dbReference type="Pfam" id="PF13385">
    <property type="entry name" value="Laminin_G_3"/>
    <property type="match status" value="1"/>
</dbReference>
<dbReference type="EMBL" id="JACHFD010000002">
    <property type="protein sequence ID" value="MBB5350322.1"/>
    <property type="molecule type" value="Genomic_DNA"/>
</dbReference>
<evidence type="ECO:0000256" key="4">
    <source>
        <dbReference type="ARBA" id="ARBA00022837"/>
    </source>
</evidence>
<dbReference type="Gene3D" id="2.60.120.200">
    <property type="match status" value="1"/>
</dbReference>
<keyword evidence="4" id="KW-0106">Calcium</keyword>
<evidence type="ECO:0000256" key="1">
    <source>
        <dbReference type="ARBA" id="ARBA00004613"/>
    </source>
</evidence>
<name>A0A840UX20_9BACT</name>
<accession>A0A840UX20</accession>
<comment type="caution">
    <text evidence="6">The sequence shown here is derived from an EMBL/GenBank/DDBJ whole genome shotgun (WGS) entry which is preliminary data.</text>
</comment>